<dbReference type="AlphaFoldDB" id="A0A143DBT2"/>
<dbReference type="InterPro" id="IPR025943">
    <property type="entry name" value="Sigma_54_int_dom_ATP-bd_2"/>
</dbReference>
<dbReference type="SUPFAM" id="SSF54211">
    <property type="entry name" value="Ribosomal protein S5 domain 2-like"/>
    <property type="match status" value="1"/>
</dbReference>
<name>A0A143DBT2_9PROT</name>
<evidence type="ECO:0000313" key="4">
    <source>
        <dbReference type="Proteomes" id="UP000076066"/>
    </source>
</evidence>
<evidence type="ECO:0000259" key="2">
    <source>
        <dbReference type="SMART" id="SM00382"/>
    </source>
</evidence>
<dbReference type="GO" id="GO:0005524">
    <property type="term" value="F:ATP binding"/>
    <property type="evidence" value="ECO:0007669"/>
    <property type="project" value="InterPro"/>
</dbReference>
<sequence length="515" mass="54535">MIARVYTVAFQGIEIVPIEVQVSIASGLPAFTIVGLPDKAVGESRERVRSALGAIGLALPPKRITVNLAPADITKEGSHFDLPVACAVLTAMGILPLEDLEHFVVLGELGLDGSVAPVSGVLPAAFFACGTERGLICPAAQGGEAAWAGAQRDILATPSLLALINHFRGDVILTPPEPRSATQTTYPHDMADVRGQESARRALEVAAAGGHNLLMSGPPGSGKSMLARRLPGLLPPLSAQEALEVSMVHSIAGTLPEGALITTRPYRDPHHSASVAALIGGGLRARPGDISLAHNGILFLDELPEFPRATLEALRQPLETGHAVISRANSHVSYPARVQLVSAMNPCRCGYLTEPSMACSKAPRCGDDYRNKLSGPLMDRIDLHVDVPSVPPADLARTPEGETSACVAERVAAARTLQEKRYRSLCPDQHIRTNAQADGRILESVAQPDDAGRALLEKAANQLHLSARGWNRILRVSRTLADLDGGGPISTVHIAEALSWRSMRTTAYQGKGQPR</sequence>
<dbReference type="PANTHER" id="PTHR32039">
    <property type="entry name" value="MAGNESIUM-CHELATASE SUBUNIT CHLI"/>
    <property type="match status" value="1"/>
</dbReference>
<organism evidence="3 4">
    <name type="scientific">Haematospirillum jordaniae</name>
    <dbReference type="NCBI Taxonomy" id="1549855"/>
    <lineage>
        <taxon>Bacteria</taxon>
        <taxon>Pseudomonadati</taxon>
        <taxon>Pseudomonadota</taxon>
        <taxon>Alphaproteobacteria</taxon>
        <taxon>Rhodospirillales</taxon>
        <taxon>Novispirillaceae</taxon>
        <taxon>Haematospirillum</taxon>
    </lineage>
</organism>
<keyword evidence="4" id="KW-1185">Reference proteome</keyword>
<dbReference type="KEGG" id="hjo:AY555_02280"/>
<dbReference type="OrthoDB" id="9813147at2"/>
<accession>A0A143DBT2</accession>
<dbReference type="RefSeq" id="WP_066132896.1">
    <property type="nucleotide sequence ID" value="NZ_CP014525.1"/>
</dbReference>
<dbReference type="NCBIfam" id="TIGR00368">
    <property type="entry name" value="YifB family Mg chelatase-like AAA ATPase"/>
    <property type="match status" value="1"/>
</dbReference>
<comment type="similarity">
    <text evidence="1">Belongs to the Mg-chelatase subunits D/I family. ComM subfamily.</text>
</comment>
<dbReference type="InterPro" id="IPR000523">
    <property type="entry name" value="Mg_chelatse_chII-like_cat_dom"/>
</dbReference>
<dbReference type="Pfam" id="PF01078">
    <property type="entry name" value="Mg_chelatase"/>
    <property type="match status" value="1"/>
</dbReference>
<gene>
    <name evidence="3" type="ORF">AY555_02280</name>
</gene>
<evidence type="ECO:0000256" key="1">
    <source>
        <dbReference type="ARBA" id="ARBA00006354"/>
    </source>
</evidence>
<protein>
    <submittedName>
        <fullName evidence="3">AAA family ATPase</fullName>
    </submittedName>
</protein>
<dbReference type="InterPro" id="IPR003593">
    <property type="entry name" value="AAA+_ATPase"/>
</dbReference>
<dbReference type="PANTHER" id="PTHR32039:SF7">
    <property type="entry name" value="COMPETENCE PROTEIN COMM"/>
    <property type="match status" value="1"/>
</dbReference>
<dbReference type="InterPro" id="IPR025158">
    <property type="entry name" value="Mg_chelat-rel_C"/>
</dbReference>
<dbReference type="Proteomes" id="UP000076066">
    <property type="component" value="Chromosome"/>
</dbReference>
<feature type="domain" description="AAA+ ATPase" evidence="2">
    <location>
        <begin position="209"/>
        <end position="391"/>
    </location>
</feature>
<dbReference type="Gene3D" id="3.30.230.10">
    <property type="match status" value="1"/>
</dbReference>
<proteinExistence type="inferred from homology"/>
<dbReference type="Pfam" id="PF13335">
    <property type="entry name" value="Mg_chelatase_C"/>
    <property type="match status" value="1"/>
</dbReference>
<dbReference type="InterPro" id="IPR045006">
    <property type="entry name" value="CHLI-like"/>
</dbReference>
<dbReference type="Gene3D" id="3.40.50.300">
    <property type="entry name" value="P-loop containing nucleotide triphosphate hydrolases"/>
    <property type="match status" value="1"/>
</dbReference>
<dbReference type="InterPro" id="IPR004482">
    <property type="entry name" value="Mg_chelat-rel"/>
</dbReference>
<dbReference type="SUPFAM" id="SSF52540">
    <property type="entry name" value="P-loop containing nucleoside triphosphate hydrolases"/>
    <property type="match status" value="1"/>
</dbReference>
<dbReference type="CDD" id="cd00009">
    <property type="entry name" value="AAA"/>
    <property type="match status" value="1"/>
</dbReference>
<reference evidence="3 4" key="1">
    <citation type="submission" date="2016-02" db="EMBL/GenBank/DDBJ databases">
        <title>Complete Genome of H5569, the type strain of the newly described species Haematospirillium jordaniae.</title>
        <authorList>
            <person name="Nicholson A.C."/>
            <person name="Humrighouse B.W."/>
            <person name="Loparov V."/>
            <person name="McQuiston J.R."/>
        </authorList>
    </citation>
    <scope>NUCLEOTIDE SEQUENCE [LARGE SCALE GENOMIC DNA]</scope>
    <source>
        <strain evidence="3 4">H5569</strain>
    </source>
</reference>
<dbReference type="STRING" id="1549855.AY555_02280"/>
<dbReference type="InterPro" id="IPR027417">
    <property type="entry name" value="P-loop_NTPase"/>
</dbReference>
<dbReference type="InterPro" id="IPR020568">
    <property type="entry name" value="Ribosomal_Su5_D2-typ_SF"/>
</dbReference>
<dbReference type="SMART" id="SM00382">
    <property type="entry name" value="AAA"/>
    <property type="match status" value="1"/>
</dbReference>
<dbReference type="GeneID" id="53315979"/>
<dbReference type="PROSITE" id="PS00676">
    <property type="entry name" value="SIGMA54_INTERACT_2"/>
    <property type="match status" value="1"/>
</dbReference>
<dbReference type="InterPro" id="IPR014721">
    <property type="entry name" value="Ribsml_uS5_D2-typ_fold_subgr"/>
</dbReference>
<dbReference type="EMBL" id="CP014525">
    <property type="protein sequence ID" value="AMW34197.1"/>
    <property type="molecule type" value="Genomic_DNA"/>
</dbReference>
<dbReference type="Pfam" id="PF13541">
    <property type="entry name" value="ChlI"/>
    <property type="match status" value="1"/>
</dbReference>
<evidence type="ECO:0000313" key="3">
    <source>
        <dbReference type="EMBL" id="AMW34197.1"/>
    </source>
</evidence>